<feature type="domain" description="XPG N-terminal" evidence="5">
    <location>
        <begin position="1"/>
        <end position="98"/>
    </location>
</feature>
<keyword evidence="7" id="KW-1185">Reference proteome</keyword>
<dbReference type="SMART" id="SM00485">
    <property type="entry name" value="XPGN"/>
    <property type="match status" value="1"/>
</dbReference>
<sequence>MGVKGLWAVLEPAAQKICLPLYAVSNGFSANLNGDRVLWLGIDASEWMYRAAATPGSPVKRLFAWVERFSETPIVPVFVFDGEHRPNHKNGRRIRVQTHWLTAPFQKIIESFGFCWFMAAGEAEATLAKMNTDGIPVRVDAVQTEDGDALVFGAEVVLHIVSFSKQSFDAIMYSAHDIEQKIGLAADDLVLVALLSGGDYDAGLKGCGTKIAAGLARAGLGRALADGVRDKTPTEMEKFLPEWRDAARQELATNTSGFLPSANPKLAALWPTSLASVDILNLYFHPSVSGTPPNISPSLQPLQLDKLADFARANFNWGTTVGILERFAKHIFSVVLVRELVAAQVRMDMSLEPNPTALVHRIVRERAVASMGYLRQVKVELNLDRPALFASLGMLSASEAAAADAWMDTYLAEIAVWIPKTMLESVMPSLVLDFVSNPKQKKIAQKPVKTTAVASTSTTCNCRAAQDLTAVYSEVNPSREFWKQTKEDDEDDRPGPDEIADDLEGEMEAYQGDPGKDNEDQDGAGEADADGDEAGPSGGKMDMDAMRAVIAENSKGVVEATDATYKRGFTTGEEKFFSAKPVEDAPLLIVAWIMSHCDEINPDRTKKPTTQERDSYSHAQKMRATATYAFGRLAGLGAEPWHRSEVSGQMIGNPSVSEAVSRYMVQLFS</sequence>
<feature type="region of interest" description="Disordered" evidence="3">
    <location>
        <begin position="479"/>
        <end position="541"/>
    </location>
</feature>
<dbReference type="InterPro" id="IPR006086">
    <property type="entry name" value="XPG-I_dom"/>
</dbReference>
<evidence type="ECO:0000256" key="3">
    <source>
        <dbReference type="SAM" id="MobiDB-lite"/>
    </source>
</evidence>
<feature type="compositionally biased region" description="Acidic residues" evidence="3">
    <location>
        <begin position="519"/>
        <end position="533"/>
    </location>
</feature>
<protein>
    <recommendedName>
        <fullName evidence="8">PIN domain-like protein</fullName>
    </recommendedName>
</protein>
<evidence type="ECO:0000313" key="6">
    <source>
        <dbReference type="EMBL" id="GAT54551.1"/>
    </source>
</evidence>
<dbReference type="SUPFAM" id="SSF47807">
    <property type="entry name" value="5' to 3' exonuclease, C-terminal subdomain"/>
    <property type="match status" value="1"/>
</dbReference>
<evidence type="ECO:0000256" key="1">
    <source>
        <dbReference type="ARBA" id="ARBA00022722"/>
    </source>
</evidence>
<dbReference type="Proteomes" id="UP000815677">
    <property type="component" value="Unassembled WGS sequence"/>
</dbReference>
<dbReference type="InterPro" id="IPR036279">
    <property type="entry name" value="5-3_exonuclease_C_sf"/>
</dbReference>
<evidence type="ECO:0000313" key="7">
    <source>
        <dbReference type="Proteomes" id="UP000815677"/>
    </source>
</evidence>
<dbReference type="InterPro" id="IPR029060">
    <property type="entry name" value="PIN-like_dom_sf"/>
</dbReference>
<feature type="domain" description="XPG-I" evidence="4">
    <location>
        <begin position="110"/>
        <end position="184"/>
    </location>
</feature>
<reference evidence="6" key="1">
    <citation type="submission" date="2014-09" db="EMBL/GenBank/DDBJ databases">
        <title>Genome sequence of the luminous mushroom Mycena chlorophos for searching fungal bioluminescence genes.</title>
        <authorList>
            <person name="Tanaka Y."/>
            <person name="Kasuga D."/>
            <person name="Oba Y."/>
            <person name="Hase S."/>
            <person name="Sato K."/>
            <person name="Oba Y."/>
            <person name="Sakakibara Y."/>
        </authorList>
    </citation>
    <scope>NUCLEOTIDE SEQUENCE</scope>
</reference>
<dbReference type="PRINTS" id="PR00853">
    <property type="entry name" value="XPGRADSUPER"/>
</dbReference>
<dbReference type="InterPro" id="IPR006084">
    <property type="entry name" value="XPG/Rad2"/>
</dbReference>
<dbReference type="SUPFAM" id="SSF88723">
    <property type="entry name" value="PIN domain-like"/>
    <property type="match status" value="1"/>
</dbReference>
<dbReference type="PANTHER" id="PTHR11081:SF75">
    <property type="entry name" value="ENDONUCLEASE, PUTATIVE (AFU_ORTHOLOGUE AFUA_3G13260)-RELATED"/>
    <property type="match status" value="1"/>
</dbReference>
<organism evidence="6 7">
    <name type="scientific">Mycena chlorophos</name>
    <name type="common">Agaric fungus</name>
    <name type="synonym">Agaricus chlorophos</name>
    <dbReference type="NCBI Taxonomy" id="658473"/>
    <lineage>
        <taxon>Eukaryota</taxon>
        <taxon>Fungi</taxon>
        <taxon>Dikarya</taxon>
        <taxon>Basidiomycota</taxon>
        <taxon>Agaricomycotina</taxon>
        <taxon>Agaricomycetes</taxon>
        <taxon>Agaricomycetidae</taxon>
        <taxon>Agaricales</taxon>
        <taxon>Marasmiineae</taxon>
        <taxon>Mycenaceae</taxon>
        <taxon>Mycena</taxon>
    </lineage>
</organism>
<evidence type="ECO:0000256" key="2">
    <source>
        <dbReference type="ARBA" id="ARBA00022801"/>
    </source>
</evidence>
<name>A0ABQ0LX98_MYCCL</name>
<evidence type="ECO:0000259" key="4">
    <source>
        <dbReference type="SMART" id="SM00484"/>
    </source>
</evidence>
<keyword evidence="2" id="KW-0378">Hydrolase</keyword>
<dbReference type="Gene3D" id="3.40.50.1010">
    <property type="entry name" value="5'-nuclease"/>
    <property type="match status" value="2"/>
</dbReference>
<feature type="compositionally biased region" description="Acidic residues" evidence="3">
    <location>
        <begin position="487"/>
        <end position="507"/>
    </location>
</feature>
<dbReference type="Pfam" id="PF00867">
    <property type="entry name" value="XPG_I"/>
    <property type="match status" value="1"/>
</dbReference>
<evidence type="ECO:0008006" key="8">
    <source>
        <dbReference type="Google" id="ProtNLM"/>
    </source>
</evidence>
<keyword evidence="1" id="KW-0540">Nuclease</keyword>
<dbReference type="EMBL" id="DF848689">
    <property type="protein sequence ID" value="GAT54551.1"/>
    <property type="molecule type" value="Genomic_DNA"/>
</dbReference>
<evidence type="ECO:0000259" key="5">
    <source>
        <dbReference type="SMART" id="SM00485"/>
    </source>
</evidence>
<dbReference type="PANTHER" id="PTHR11081">
    <property type="entry name" value="FLAP ENDONUCLEASE FAMILY MEMBER"/>
    <property type="match status" value="1"/>
</dbReference>
<dbReference type="InterPro" id="IPR006085">
    <property type="entry name" value="XPG_DNA_repair_N"/>
</dbReference>
<dbReference type="SMART" id="SM00484">
    <property type="entry name" value="XPGI"/>
    <property type="match status" value="1"/>
</dbReference>
<gene>
    <name evidence="6" type="ORF">MCHLO_11398</name>
</gene>
<accession>A0ABQ0LX98</accession>
<dbReference type="CDD" id="cd09870">
    <property type="entry name" value="PIN_YEN1"/>
    <property type="match status" value="1"/>
</dbReference>
<proteinExistence type="predicted"/>